<dbReference type="GeneID" id="107427981"/>
<proteinExistence type="inferred from homology"/>
<dbReference type="AlphaFoldDB" id="A0A6P4AGW3"/>
<feature type="domain" description="BRO1" evidence="3">
    <location>
        <begin position="6"/>
        <end position="427"/>
    </location>
</feature>
<evidence type="ECO:0000259" key="3">
    <source>
        <dbReference type="PROSITE" id="PS51180"/>
    </source>
</evidence>
<sequence length="427" mass="47770">MGCAASVYAVGWKKKKLSIPEIMVFVPTMRIPVESDLQRPLKGVVPKDVVNRLSSIRNQIVLVAEDTGGSAISELRRALEEYLSILVGLTKTEHGLEGLVEFKWKNLEDGPQETSISNSWFELLSVLHLLAMLTLSEADSFMIPKDHSGSGIRTVSSDCKRDAVDLLLKASGYLEFCARDILACIPPDIKTRLPKDLQDGVLEAISIQALGQGTEIQLGLAVECQKATLSVKRRLACEQLTYFSQAYHCLSNCDTNHGHGKKHLWFIKWKFLEAKAAAYYYHGLIMDKGNEPSCHISAVCCFLAAEELLAESKKACLSFCLAAPVTRAPPLWGAMKHLHQKIPEVASRKSQMYGYLLEQEKVLQVLPELPQFQLSLEPDEYRLPEIDPTWESQKRENQGQTLKDQIKEFEDEDPIESQATECLNVPL</sequence>
<name>A0A6P4AGW3_ZIZJJ</name>
<dbReference type="InterPro" id="IPR038898">
    <property type="entry name" value="BROX"/>
</dbReference>
<dbReference type="InterPro" id="IPR004328">
    <property type="entry name" value="BRO1_dom"/>
</dbReference>
<dbReference type="Proteomes" id="UP001652623">
    <property type="component" value="Chromosome 9"/>
</dbReference>
<evidence type="ECO:0000256" key="2">
    <source>
        <dbReference type="SAM" id="MobiDB-lite"/>
    </source>
</evidence>
<dbReference type="InParanoid" id="A0A6P4AGW3"/>
<dbReference type="PANTHER" id="PTHR23032:SF2">
    <property type="entry name" value="ENDOSOMAL TARGETING BRO1-LIKE DOMAIN-CONTAINING PROTEIN"/>
    <property type="match status" value="1"/>
</dbReference>
<dbReference type="PANTHER" id="PTHR23032">
    <property type="entry name" value="BRO1 DOMAIN-CONTAINING PROTEIN BROX"/>
    <property type="match status" value="1"/>
</dbReference>
<comment type="similarity">
    <text evidence="1">Belongs to the BROX family.</text>
</comment>
<evidence type="ECO:0000313" key="5">
    <source>
        <dbReference type="RefSeq" id="XP_015893883.2"/>
    </source>
</evidence>
<dbReference type="RefSeq" id="XP_015893883.2">
    <property type="nucleotide sequence ID" value="XM_016038397.4"/>
</dbReference>
<dbReference type="InterPro" id="IPR038499">
    <property type="entry name" value="BRO1_sf"/>
</dbReference>
<organism evidence="4 5">
    <name type="scientific">Ziziphus jujuba</name>
    <name type="common">Chinese jujube</name>
    <name type="synonym">Ziziphus sativa</name>
    <dbReference type="NCBI Taxonomy" id="326968"/>
    <lineage>
        <taxon>Eukaryota</taxon>
        <taxon>Viridiplantae</taxon>
        <taxon>Streptophyta</taxon>
        <taxon>Embryophyta</taxon>
        <taxon>Tracheophyta</taxon>
        <taxon>Spermatophyta</taxon>
        <taxon>Magnoliopsida</taxon>
        <taxon>eudicotyledons</taxon>
        <taxon>Gunneridae</taxon>
        <taxon>Pentapetalae</taxon>
        <taxon>rosids</taxon>
        <taxon>fabids</taxon>
        <taxon>Rosales</taxon>
        <taxon>Rhamnaceae</taxon>
        <taxon>Paliureae</taxon>
        <taxon>Ziziphus</taxon>
    </lineage>
</organism>
<feature type="region of interest" description="Disordered" evidence="2">
    <location>
        <begin position="408"/>
        <end position="427"/>
    </location>
</feature>
<dbReference type="SMART" id="SM01041">
    <property type="entry name" value="BRO1"/>
    <property type="match status" value="1"/>
</dbReference>
<keyword evidence="4" id="KW-1185">Reference proteome</keyword>
<accession>A0A6P4AGW3</accession>
<dbReference type="PROSITE" id="PS51180">
    <property type="entry name" value="BRO1"/>
    <property type="match status" value="1"/>
</dbReference>
<reference evidence="5" key="1">
    <citation type="submission" date="2025-08" db="UniProtKB">
        <authorList>
            <consortium name="RefSeq"/>
        </authorList>
    </citation>
    <scope>IDENTIFICATION</scope>
    <source>
        <tissue evidence="5">Seedling</tissue>
    </source>
</reference>
<dbReference type="CDD" id="cd09034">
    <property type="entry name" value="BRO1_Alix_like"/>
    <property type="match status" value="1"/>
</dbReference>
<evidence type="ECO:0000256" key="1">
    <source>
        <dbReference type="ARBA" id="ARBA00008901"/>
    </source>
</evidence>
<dbReference type="KEGG" id="zju:107427981"/>
<gene>
    <name evidence="5" type="primary">LOC107427981</name>
</gene>
<dbReference type="Gene3D" id="1.25.40.280">
    <property type="entry name" value="alix/aip1 like domains"/>
    <property type="match status" value="1"/>
</dbReference>
<protein>
    <submittedName>
        <fullName evidence="5">Uncharacterized protein LOC107427981</fullName>
    </submittedName>
</protein>
<evidence type="ECO:0000313" key="4">
    <source>
        <dbReference type="Proteomes" id="UP001652623"/>
    </source>
</evidence>